<feature type="transmembrane region" description="Helical" evidence="1">
    <location>
        <begin position="6"/>
        <end position="24"/>
    </location>
</feature>
<dbReference type="RefSeq" id="WP_346046372.1">
    <property type="nucleotide sequence ID" value="NZ_BAAACP010000017.1"/>
</dbReference>
<accession>A0ABN1M919</accession>
<dbReference type="InterPro" id="IPR021486">
    <property type="entry name" value="DUF3139"/>
</dbReference>
<reference evidence="2 3" key="1">
    <citation type="journal article" date="2019" name="Int. J. Syst. Evol. Microbiol.">
        <title>The Global Catalogue of Microorganisms (GCM) 10K type strain sequencing project: providing services to taxonomists for standard genome sequencing and annotation.</title>
        <authorList>
            <consortium name="The Broad Institute Genomics Platform"/>
            <consortium name="The Broad Institute Genome Sequencing Center for Infectious Disease"/>
            <person name="Wu L."/>
            <person name="Ma J."/>
        </authorList>
    </citation>
    <scope>NUCLEOTIDE SEQUENCE [LARGE SCALE GENOMIC DNA]</scope>
    <source>
        <strain evidence="2 3">JCM 6486</strain>
    </source>
</reference>
<dbReference type="Proteomes" id="UP001400965">
    <property type="component" value="Unassembled WGS sequence"/>
</dbReference>
<proteinExistence type="predicted"/>
<evidence type="ECO:0000313" key="3">
    <source>
        <dbReference type="Proteomes" id="UP001400965"/>
    </source>
</evidence>
<keyword evidence="1" id="KW-0812">Transmembrane</keyword>
<protein>
    <submittedName>
        <fullName evidence="2">DUF3139 domain-containing protein</fullName>
    </submittedName>
</protein>
<dbReference type="Pfam" id="PF11337">
    <property type="entry name" value="DUF3139"/>
    <property type="match status" value="1"/>
</dbReference>
<sequence>MKKYKAILLALIIVIIGLTGLFIYNNYSKPWKEAEENINKYMVKQGVSKGDISEVTKEKSKLESYNGILYKVIYKADSEHEYQYFYSDEIYALDKINKVVLKIYNLNDNKRLEREDLKKVKYPPIYLNKL</sequence>
<name>A0ABN1M919_9FIRM</name>
<comment type="caution">
    <text evidence="2">The sequence shown here is derived from an EMBL/GenBank/DDBJ whole genome shotgun (WGS) entry which is preliminary data.</text>
</comment>
<evidence type="ECO:0000256" key="1">
    <source>
        <dbReference type="SAM" id="Phobius"/>
    </source>
</evidence>
<evidence type="ECO:0000313" key="2">
    <source>
        <dbReference type="EMBL" id="GAA0865698.1"/>
    </source>
</evidence>
<gene>
    <name evidence="2" type="ORF">GCM10008917_24170</name>
</gene>
<keyword evidence="1" id="KW-0472">Membrane</keyword>
<keyword evidence="3" id="KW-1185">Reference proteome</keyword>
<keyword evidence="1" id="KW-1133">Transmembrane helix</keyword>
<dbReference type="EMBL" id="BAAACP010000017">
    <property type="protein sequence ID" value="GAA0865698.1"/>
    <property type="molecule type" value="Genomic_DNA"/>
</dbReference>
<organism evidence="2 3">
    <name type="scientific">Paraclostridium tenue</name>
    <dbReference type="NCBI Taxonomy" id="1737"/>
    <lineage>
        <taxon>Bacteria</taxon>
        <taxon>Bacillati</taxon>
        <taxon>Bacillota</taxon>
        <taxon>Clostridia</taxon>
        <taxon>Peptostreptococcales</taxon>
        <taxon>Peptostreptococcaceae</taxon>
        <taxon>Paraclostridium</taxon>
    </lineage>
</organism>